<name>A0A176VKT6_MARPO</name>
<dbReference type="EMBL" id="LVLJ01003602">
    <property type="protein sequence ID" value="OAE20565.1"/>
    <property type="molecule type" value="Genomic_DNA"/>
</dbReference>
<sequence>MVSFSCGTVVTDFASTHCRSKRPDTSLEWNEKGPAQERVDVEVVQSLREHGEGAFERGHGRPHAHATSGLGADGRSFLSLDASPWRCRGDDFNDLRCTPSELRRVVLECPLGETGCRKRLIPFHTSRVKAKLKLSRLKTERVVVILAELCEVHEKVLPIEVSMRHGAALASSCAEGREEVAFDDRRR</sequence>
<keyword evidence="2" id="KW-1185">Reference proteome</keyword>
<accession>A0A176VKT6</accession>
<gene>
    <name evidence="1" type="ORF">AXG93_3873s1230</name>
</gene>
<organism evidence="1 2">
    <name type="scientific">Marchantia polymorpha subsp. ruderalis</name>
    <dbReference type="NCBI Taxonomy" id="1480154"/>
    <lineage>
        <taxon>Eukaryota</taxon>
        <taxon>Viridiplantae</taxon>
        <taxon>Streptophyta</taxon>
        <taxon>Embryophyta</taxon>
        <taxon>Marchantiophyta</taxon>
        <taxon>Marchantiopsida</taxon>
        <taxon>Marchantiidae</taxon>
        <taxon>Marchantiales</taxon>
        <taxon>Marchantiaceae</taxon>
        <taxon>Marchantia</taxon>
    </lineage>
</organism>
<dbReference type="Proteomes" id="UP000077202">
    <property type="component" value="Unassembled WGS sequence"/>
</dbReference>
<reference evidence="1" key="1">
    <citation type="submission" date="2016-03" db="EMBL/GenBank/DDBJ databases">
        <title>Mechanisms controlling the formation of the plant cell surface in tip-growing cells are functionally conserved among land plants.</title>
        <authorList>
            <person name="Honkanen S."/>
            <person name="Jones V.A."/>
            <person name="Morieri G."/>
            <person name="Champion C."/>
            <person name="Hetherington A.J."/>
            <person name="Kelly S."/>
            <person name="Saint-Marcoux D."/>
            <person name="Proust H."/>
            <person name="Prescott H."/>
            <person name="Dolan L."/>
        </authorList>
    </citation>
    <scope>NUCLEOTIDE SEQUENCE [LARGE SCALE GENOMIC DNA]</scope>
    <source>
        <tissue evidence="1">Whole gametophyte</tissue>
    </source>
</reference>
<comment type="caution">
    <text evidence="1">The sequence shown here is derived from an EMBL/GenBank/DDBJ whole genome shotgun (WGS) entry which is preliminary data.</text>
</comment>
<evidence type="ECO:0000313" key="2">
    <source>
        <dbReference type="Proteomes" id="UP000077202"/>
    </source>
</evidence>
<protein>
    <submittedName>
        <fullName evidence="1">Uncharacterized protein</fullName>
    </submittedName>
</protein>
<evidence type="ECO:0000313" key="1">
    <source>
        <dbReference type="EMBL" id="OAE20565.1"/>
    </source>
</evidence>
<proteinExistence type="predicted"/>
<dbReference type="AlphaFoldDB" id="A0A176VKT6"/>